<evidence type="ECO:0000313" key="2">
    <source>
        <dbReference type="Proteomes" id="UP001629235"/>
    </source>
</evidence>
<dbReference type="EMBL" id="JAQQDW010000167">
    <property type="protein sequence ID" value="MFM0109111.1"/>
    <property type="molecule type" value="Genomic_DNA"/>
</dbReference>
<evidence type="ECO:0000313" key="1">
    <source>
        <dbReference type="EMBL" id="MFM0109111.1"/>
    </source>
</evidence>
<name>A0ACC7NSD2_9BURK</name>
<comment type="caution">
    <text evidence="1">The sequence shown here is derived from an EMBL/GenBank/DDBJ whole genome shotgun (WGS) entry which is preliminary data.</text>
</comment>
<protein>
    <submittedName>
        <fullName evidence="1">Uncharacterized protein</fullName>
    </submittedName>
</protein>
<reference evidence="1 2" key="1">
    <citation type="journal article" date="2024" name="Chem. Sci.">
        <title>Discovery of megapolipeptins by genome mining of a Burkholderiales bacteria collection.</title>
        <authorList>
            <person name="Paulo B.S."/>
            <person name="Recchia M.J.J."/>
            <person name="Lee S."/>
            <person name="Fergusson C.H."/>
            <person name="Romanowski S.B."/>
            <person name="Hernandez A."/>
            <person name="Krull N."/>
            <person name="Liu D.Y."/>
            <person name="Cavanagh H."/>
            <person name="Bos A."/>
            <person name="Gray C.A."/>
            <person name="Murphy B.T."/>
            <person name="Linington R.G."/>
            <person name="Eustaquio A.S."/>
        </authorList>
    </citation>
    <scope>NUCLEOTIDE SEQUENCE [LARGE SCALE GENOMIC DNA]</scope>
    <source>
        <strain evidence="1 2">RL18-126-BIB-B</strain>
    </source>
</reference>
<dbReference type="Proteomes" id="UP001629235">
    <property type="component" value="Unassembled WGS sequence"/>
</dbReference>
<gene>
    <name evidence="1" type="ORF">PQR01_38460</name>
</gene>
<organism evidence="1 2">
    <name type="scientific">Paraburkholderia rhynchosiae</name>
    <dbReference type="NCBI Taxonomy" id="487049"/>
    <lineage>
        <taxon>Bacteria</taxon>
        <taxon>Pseudomonadati</taxon>
        <taxon>Pseudomonadota</taxon>
        <taxon>Betaproteobacteria</taxon>
        <taxon>Burkholderiales</taxon>
        <taxon>Burkholderiaceae</taxon>
        <taxon>Paraburkholderia</taxon>
    </lineage>
</organism>
<sequence length="80" mass="8447">MEFDAVLIAPRRAASLANGWWRERTINDELDACVAECPDRIAPGAVRVEDGALTLHPCFASGPGAEPNGGSIRTTSHGSD</sequence>
<proteinExistence type="predicted"/>
<keyword evidence="2" id="KW-1185">Reference proteome</keyword>
<accession>A0ACC7NSD2</accession>